<feature type="binding site" evidence="6">
    <location>
        <position position="320"/>
    </location>
    <ligand>
        <name>substrate</name>
    </ligand>
</feature>
<comment type="catalytic activity">
    <reaction evidence="6">
        <text>(S)-malate = fumarate + H2O</text>
        <dbReference type="Rhea" id="RHEA:12460"/>
        <dbReference type="ChEBI" id="CHEBI:15377"/>
        <dbReference type="ChEBI" id="CHEBI:15589"/>
        <dbReference type="ChEBI" id="CHEBI:29806"/>
        <dbReference type="EC" id="4.2.1.2"/>
    </reaction>
</comment>
<feature type="binding site" description="in site B" evidence="6">
    <location>
        <begin position="130"/>
        <end position="133"/>
    </location>
    <ligand>
        <name>substrate</name>
    </ligand>
</feature>
<feature type="active site" description="Proton donor/acceptor" evidence="6">
    <location>
        <position position="189"/>
    </location>
</feature>
<dbReference type="RefSeq" id="WP_318750228.1">
    <property type="nucleotide sequence ID" value="NZ_CP132508.1"/>
</dbReference>
<evidence type="ECO:0000256" key="6">
    <source>
        <dbReference type="HAMAP-Rule" id="MF_00743"/>
    </source>
</evidence>
<comment type="function">
    <text evidence="6">Involved in the TCA cycle. Catalyzes the stereospecific interconversion of fumarate to L-malate.</text>
</comment>
<dbReference type="InterPro" id="IPR000362">
    <property type="entry name" value="Fumarate_lyase_fam"/>
</dbReference>
<feature type="active site" evidence="6">
    <location>
        <position position="319"/>
    </location>
</feature>
<evidence type="ECO:0000313" key="10">
    <source>
        <dbReference type="Proteomes" id="UP001304683"/>
    </source>
</evidence>
<comment type="miscellaneous">
    <text evidence="6">There are 2 substrate-binding sites: the catalytic A site, and the non-catalytic B site that may play a role in the transfer of substrate or product between the active site and the solvent. Alternatively, the B site may bind allosteric effectors.</text>
</comment>
<keyword evidence="3 6" id="KW-0816">Tricarboxylic acid cycle</keyword>
<evidence type="ECO:0000256" key="4">
    <source>
        <dbReference type="ARBA" id="ARBA00022605"/>
    </source>
</evidence>
<feature type="binding site" evidence="6">
    <location>
        <begin position="325"/>
        <end position="327"/>
    </location>
    <ligand>
        <name>substrate</name>
    </ligand>
</feature>
<evidence type="ECO:0000256" key="5">
    <source>
        <dbReference type="ARBA" id="ARBA00023239"/>
    </source>
</evidence>
<dbReference type="PRINTS" id="PR00149">
    <property type="entry name" value="FUMRATELYASE"/>
</dbReference>
<dbReference type="InterPro" id="IPR020557">
    <property type="entry name" value="Fumarate_lyase_CS"/>
</dbReference>
<dbReference type="PANTHER" id="PTHR11444">
    <property type="entry name" value="ASPARTATEAMMONIA/ARGININOSUCCINATE/ADENYLOSUCCINATE LYASE"/>
    <property type="match status" value="1"/>
</dbReference>
<sequence>MAEQAYRIERDSMGAMWVPAAALYGAQTQRAVENFPISGIRFPRPFIRALGLIKRAAAETNAELGLLDRRIADAIVQAADEVIEGKLDDHFVLDIFQTGSGTSTNMNANEVIANRAIQILGGELGSRSVHPNDHVNMGQSSNDVIPSAIHIAALEQIERKLIPALEALRQALAEKAKAFDDVIKIGRTHLQDATPIRLGQEFSGYASMVEHGLRRLRAVREHLAELALGGTAVGTGINTHPEFPRRTIARIAEATGLPFREAENHFEAQGSRDAVVEASGQLRTVATSLMKIANDIRWLGSGPRCGIGEILIPPTQPGSSIMPGKVNPVMSEMLMMVCAQVIGNDTAIAVSNTHGNFELNVMMPVMAHNLLQSIEILANGVATFTERCVRGIEANRERCEALIEGSLAMVTSLVPRLGYDTAAEIAKEAYATGRTVRQLVLEKGLLSEEEAARLLDPRRMTEPGRAD</sequence>
<evidence type="ECO:0000313" key="9">
    <source>
        <dbReference type="EMBL" id="WPD18383.1"/>
    </source>
</evidence>
<dbReference type="PROSITE" id="PS00163">
    <property type="entry name" value="FUMARATE_LYASES"/>
    <property type="match status" value="1"/>
</dbReference>
<dbReference type="Pfam" id="PF00206">
    <property type="entry name" value="Lyase_1"/>
    <property type="match status" value="1"/>
</dbReference>
<feature type="domain" description="Fumarase C C-terminal" evidence="8">
    <location>
        <begin position="409"/>
        <end position="462"/>
    </location>
</feature>
<organism evidence="9 10">
    <name type="scientific">Thermaerobacter composti</name>
    <dbReference type="NCBI Taxonomy" id="554949"/>
    <lineage>
        <taxon>Bacteria</taxon>
        <taxon>Bacillati</taxon>
        <taxon>Bacillota</taxon>
        <taxon>Clostridia</taxon>
        <taxon>Eubacteriales</taxon>
        <taxon>Clostridiales Family XVII. Incertae Sedis</taxon>
        <taxon>Thermaerobacter</taxon>
    </lineage>
</organism>
<name>A0ABZ0QMW3_9FIRM</name>
<dbReference type="CDD" id="cd01362">
    <property type="entry name" value="Fumarase_classII"/>
    <property type="match status" value="1"/>
</dbReference>
<evidence type="ECO:0000256" key="1">
    <source>
        <dbReference type="ARBA" id="ARBA00009084"/>
    </source>
</evidence>
<dbReference type="Proteomes" id="UP001304683">
    <property type="component" value="Chromosome"/>
</dbReference>
<evidence type="ECO:0000259" key="8">
    <source>
        <dbReference type="Pfam" id="PF10415"/>
    </source>
</evidence>
<dbReference type="GO" id="GO:0004333">
    <property type="term" value="F:fumarate hydratase activity"/>
    <property type="evidence" value="ECO:0007669"/>
    <property type="project" value="UniProtKB-EC"/>
</dbReference>
<keyword evidence="5 6" id="KW-0456">Lyase</keyword>
<feature type="site" description="Important for catalytic activity" evidence="6">
    <location>
        <position position="332"/>
    </location>
</feature>
<evidence type="ECO:0000256" key="3">
    <source>
        <dbReference type="ARBA" id="ARBA00022532"/>
    </source>
</evidence>
<comment type="subcellular location">
    <subcellularLocation>
        <location evidence="6">Cytoplasm</location>
    </subcellularLocation>
</comment>
<dbReference type="EC" id="4.2.1.2" evidence="6"/>
<proteinExistence type="inferred from homology"/>
<evidence type="ECO:0000256" key="2">
    <source>
        <dbReference type="ARBA" id="ARBA00022490"/>
    </source>
</evidence>
<evidence type="ECO:0000259" key="7">
    <source>
        <dbReference type="Pfam" id="PF00206"/>
    </source>
</evidence>
<comment type="similarity">
    <text evidence="1 6">Belongs to the class-II fumarase/aspartase family. Fumarase subfamily.</text>
</comment>
<dbReference type="InterPro" id="IPR022761">
    <property type="entry name" value="Fumarate_lyase_N"/>
</dbReference>
<dbReference type="EMBL" id="CP132508">
    <property type="protein sequence ID" value="WPD18383.1"/>
    <property type="molecule type" value="Genomic_DNA"/>
</dbReference>
<dbReference type="Gene3D" id="1.10.275.10">
    <property type="entry name" value="Fumarase/aspartase (N-terminal domain)"/>
    <property type="match status" value="1"/>
</dbReference>
<dbReference type="InterPro" id="IPR008948">
    <property type="entry name" value="L-Aspartase-like"/>
</dbReference>
<dbReference type="Pfam" id="PF10415">
    <property type="entry name" value="FumaraseC_C"/>
    <property type="match status" value="1"/>
</dbReference>
<dbReference type="InterPro" id="IPR018951">
    <property type="entry name" value="Fumarase_C_C"/>
</dbReference>
<keyword evidence="10" id="KW-1185">Reference proteome</keyword>
<dbReference type="InterPro" id="IPR005677">
    <property type="entry name" value="Fum_hydII"/>
</dbReference>
<keyword evidence="2 6" id="KW-0963">Cytoplasm</keyword>
<gene>
    <name evidence="6" type="primary">fumC</name>
    <name evidence="9" type="ORF">Q5761_08370</name>
</gene>
<feature type="domain" description="Fumarate lyase N-terminal" evidence="7">
    <location>
        <begin position="16"/>
        <end position="343"/>
    </location>
</feature>
<accession>A0ABZ0QMW3</accession>
<dbReference type="HAMAP" id="MF_00743">
    <property type="entry name" value="FumaraseC"/>
    <property type="match status" value="1"/>
</dbReference>
<dbReference type="SUPFAM" id="SSF48557">
    <property type="entry name" value="L-aspartase-like"/>
    <property type="match status" value="1"/>
</dbReference>
<keyword evidence="4" id="KW-0028">Amino-acid biosynthesis</keyword>
<comment type="pathway">
    <text evidence="6">Carbohydrate metabolism; tricarboxylic acid cycle; (S)-malate from fumarate: step 1/1.</text>
</comment>
<comment type="subunit">
    <text evidence="6">Homotetramer.</text>
</comment>
<protein>
    <recommendedName>
        <fullName evidence="6">Fumarate hydratase class II</fullName>
        <shortName evidence="6">Fumarase C</shortName>
        <ecNumber evidence="6">4.2.1.2</ecNumber>
    </recommendedName>
    <alternativeName>
        <fullName evidence="6">Aerobic fumarase</fullName>
    </alternativeName>
    <alternativeName>
        <fullName evidence="6">Iron-independent fumarase</fullName>
    </alternativeName>
</protein>
<dbReference type="InterPro" id="IPR024083">
    <property type="entry name" value="Fumarase/histidase_N"/>
</dbReference>
<dbReference type="Gene3D" id="1.20.200.10">
    <property type="entry name" value="Fumarase/aspartase (Central domain)"/>
    <property type="match status" value="1"/>
</dbReference>
<reference evidence="9 10" key="1">
    <citation type="submission" date="2023-08" db="EMBL/GenBank/DDBJ databases">
        <title>Genome sequence of Thermaerobacter compostii strain Ins1, a spore-forming filamentous bacterium isolated from a deep geothermal reservoir.</title>
        <authorList>
            <person name="Bregnard D."/>
            <person name="Gonzalez D."/>
            <person name="Junier P."/>
        </authorList>
    </citation>
    <scope>NUCLEOTIDE SEQUENCE [LARGE SCALE GENOMIC DNA]</scope>
    <source>
        <strain evidence="9 10">Ins1</strain>
    </source>
</reference>
<feature type="binding site" evidence="6">
    <location>
        <position position="188"/>
    </location>
    <ligand>
        <name>substrate</name>
    </ligand>
</feature>
<feature type="binding site" evidence="6">
    <location>
        <begin position="140"/>
        <end position="142"/>
    </location>
    <ligand>
        <name>substrate</name>
    </ligand>
</feature>
<dbReference type="Gene3D" id="1.10.40.30">
    <property type="entry name" value="Fumarase/aspartase (C-terminal domain)"/>
    <property type="match status" value="1"/>
</dbReference>
<dbReference type="NCBIfam" id="NF008909">
    <property type="entry name" value="PRK12273.1"/>
    <property type="match status" value="1"/>
</dbReference>
<dbReference type="PANTHER" id="PTHR11444:SF22">
    <property type="entry name" value="FUMARATE HYDRATASE CLASS II"/>
    <property type="match status" value="1"/>
</dbReference>
<dbReference type="PRINTS" id="PR00145">
    <property type="entry name" value="ARGSUCLYASE"/>
</dbReference>
<feature type="binding site" evidence="6">
    <location>
        <begin position="100"/>
        <end position="102"/>
    </location>
    <ligand>
        <name>substrate</name>
    </ligand>
</feature>